<protein>
    <submittedName>
        <fullName evidence="3">DUF1000-domain-containing protein</fullName>
    </submittedName>
</protein>
<feature type="domain" description="PITH" evidence="2">
    <location>
        <begin position="12"/>
        <end position="185"/>
    </location>
</feature>
<dbReference type="Proteomes" id="UP000305948">
    <property type="component" value="Unassembled WGS sequence"/>
</dbReference>
<organism evidence="3 4">
    <name type="scientific">Heliocybe sulcata</name>
    <dbReference type="NCBI Taxonomy" id="5364"/>
    <lineage>
        <taxon>Eukaryota</taxon>
        <taxon>Fungi</taxon>
        <taxon>Dikarya</taxon>
        <taxon>Basidiomycota</taxon>
        <taxon>Agaricomycotina</taxon>
        <taxon>Agaricomycetes</taxon>
        <taxon>Gloeophyllales</taxon>
        <taxon>Gloeophyllaceae</taxon>
        <taxon>Heliocybe</taxon>
    </lineage>
</organism>
<proteinExistence type="inferred from homology"/>
<dbReference type="GO" id="GO:0005737">
    <property type="term" value="C:cytoplasm"/>
    <property type="evidence" value="ECO:0007669"/>
    <property type="project" value="UniProtKB-ARBA"/>
</dbReference>
<dbReference type="OrthoDB" id="2635at2759"/>
<keyword evidence="4" id="KW-1185">Reference proteome</keyword>
<dbReference type="GO" id="GO:0005634">
    <property type="term" value="C:nucleus"/>
    <property type="evidence" value="ECO:0007669"/>
    <property type="project" value="TreeGrafter"/>
</dbReference>
<dbReference type="AlphaFoldDB" id="A0A5C3MV25"/>
<comment type="similarity">
    <text evidence="1">Belongs to the PITHD1 family.</text>
</comment>
<dbReference type="InterPro" id="IPR010400">
    <property type="entry name" value="PITH_dom"/>
</dbReference>
<dbReference type="InterPro" id="IPR037047">
    <property type="entry name" value="PITH_dom_sf"/>
</dbReference>
<dbReference type="Pfam" id="PF06201">
    <property type="entry name" value="PITH"/>
    <property type="match status" value="1"/>
</dbReference>
<dbReference type="InterPro" id="IPR045099">
    <property type="entry name" value="PITH1-like"/>
</dbReference>
<evidence type="ECO:0000259" key="2">
    <source>
        <dbReference type="PROSITE" id="PS51532"/>
    </source>
</evidence>
<dbReference type="EMBL" id="ML213517">
    <property type="protein sequence ID" value="TFK49164.1"/>
    <property type="molecule type" value="Genomic_DNA"/>
</dbReference>
<dbReference type="PANTHER" id="PTHR12175">
    <property type="entry name" value="AD039 HT014 THIOREDOXIN FAMILY TRP26"/>
    <property type="match status" value="1"/>
</dbReference>
<evidence type="ECO:0000256" key="1">
    <source>
        <dbReference type="ARBA" id="ARBA00025788"/>
    </source>
</evidence>
<dbReference type="PROSITE" id="PS51532">
    <property type="entry name" value="PITH"/>
    <property type="match status" value="1"/>
</dbReference>
<name>A0A5C3MV25_9AGAM</name>
<sequence length="208" mass="22976">MNSNDNSENSARSQLVGSDIDSLYGVIDKDKVYGLNLTIPEDAKAVVKPWDEREDTTLFAESNVDDQLIIHVPFTQNVRVKSILVKLGRGDVAPRRLRIYANHPTIVDFAEAEAITPQLDLSLLDEAGVTEYPLRVAAFANINTLSIFFSESTGGDASRIYYVGFKGDTRTPRKEANTQMLVPAENSAQSRILDRVMEKAGAKQTTAR</sequence>
<dbReference type="InterPro" id="IPR008979">
    <property type="entry name" value="Galactose-bd-like_sf"/>
</dbReference>
<evidence type="ECO:0000313" key="4">
    <source>
        <dbReference type="Proteomes" id="UP000305948"/>
    </source>
</evidence>
<gene>
    <name evidence="3" type="ORF">OE88DRAFT_1737360</name>
</gene>
<dbReference type="Gene3D" id="2.60.120.470">
    <property type="entry name" value="PITH domain"/>
    <property type="match status" value="1"/>
</dbReference>
<accession>A0A5C3MV25</accession>
<dbReference type="PANTHER" id="PTHR12175:SF1">
    <property type="entry name" value="PITH DOMAIN-CONTAINING PROTEIN 1"/>
    <property type="match status" value="1"/>
</dbReference>
<dbReference type="SUPFAM" id="SSF49785">
    <property type="entry name" value="Galactose-binding domain-like"/>
    <property type="match status" value="1"/>
</dbReference>
<reference evidence="3 4" key="1">
    <citation type="journal article" date="2019" name="Nat. Ecol. Evol.">
        <title>Megaphylogeny resolves global patterns of mushroom evolution.</title>
        <authorList>
            <person name="Varga T."/>
            <person name="Krizsan K."/>
            <person name="Foldi C."/>
            <person name="Dima B."/>
            <person name="Sanchez-Garcia M."/>
            <person name="Sanchez-Ramirez S."/>
            <person name="Szollosi G.J."/>
            <person name="Szarkandi J.G."/>
            <person name="Papp V."/>
            <person name="Albert L."/>
            <person name="Andreopoulos W."/>
            <person name="Angelini C."/>
            <person name="Antonin V."/>
            <person name="Barry K.W."/>
            <person name="Bougher N.L."/>
            <person name="Buchanan P."/>
            <person name="Buyck B."/>
            <person name="Bense V."/>
            <person name="Catcheside P."/>
            <person name="Chovatia M."/>
            <person name="Cooper J."/>
            <person name="Damon W."/>
            <person name="Desjardin D."/>
            <person name="Finy P."/>
            <person name="Geml J."/>
            <person name="Haridas S."/>
            <person name="Hughes K."/>
            <person name="Justo A."/>
            <person name="Karasinski D."/>
            <person name="Kautmanova I."/>
            <person name="Kiss B."/>
            <person name="Kocsube S."/>
            <person name="Kotiranta H."/>
            <person name="LaButti K.M."/>
            <person name="Lechner B.E."/>
            <person name="Liimatainen K."/>
            <person name="Lipzen A."/>
            <person name="Lukacs Z."/>
            <person name="Mihaltcheva S."/>
            <person name="Morgado L.N."/>
            <person name="Niskanen T."/>
            <person name="Noordeloos M.E."/>
            <person name="Ohm R.A."/>
            <person name="Ortiz-Santana B."/>
            <person name="Ovrebo C."/>
            <person name="Racz N."/>
            <person name="Riley R."/>
            <person name="Savchenko A."/>
            <person name="Shiryaev A."/>
            <person name="Soop K."/>
            <person name="Spirin V."/>
            <person name="Szebenyi C."/>
            <person name="Tomsovsky M."/>
            <person name="Tulloss R.E."/>
            <person name="Uehling J."/>
            <person name="Grigoriev I.V."/>
            <person name="Vagvolgyi C."/>
            <person name="Papp T."/>
            <person name="Martin F.M."/>
            <person name="Miettinen O."/>
            <person name="Hibbett D.S."/>
            <person name="Nagy L.G."/>
        </authorList>
    </citation>
    <scope>NUCLEOTIDE SEQUENCE [LARGE SCALE GENOMIC DNA]</scope>
    <source>
        <strain evidence="3 4">OMC1185</strain>
    </source>
</reference>
<evidence type="ECO:0000313" key="3">
    <source>
        <dbReference type="EMBL" id="TFK49164.1"/>
    </source>
</evidence>